<dbReference type="AlphaFoldDB" id="A0A9D1AFB6"/>
<dbReference type="Proteomes" id="UP000824179">
    <property type="component" value="Unassembled WGS sequence"/>
</dbReference>
<gene>
    <name evidence="6" type="ORF">IAB90_01925</name>
</gene>
<dbReference type="InterPro" id="IPR001789">
    <property type="entry name" value="Sig_transdc_resp-reg_receiver"/>
</dbReference>
<evidence type="ECO:0000313" key="7">
    <source>
        <dbReference type="Proteomes" id="UP000824179"/>
    </source>
</evidence>
<evidence type="ECO:0000259" key="4">
    <source>
        <dbReference type="PROSITE" id="PS50110"/>
    </source>
</evidence>
<dbReference type="InterPro" id="IPR007492">
    <property type="entry name" value="LytTR_DNA-bd_dom"/>
</dbReference>
<dbReference type="EMBL" id="DVHB01000038">
    <property type="protein sequence ID" value="HIR39117.1"/>
    <property type="molecule type" value="Genomic_DNA"/>
</dbReference>
<evidence type="ECO:0000256" key="3">
    <source>
        <dbReference type="PROSITE-ProRule" id="PRU00169"/>
    </source>
</evidence>
<evidence type="ECO:0000313" key="6">
    <source>
        <dbReference type="EMBL" id="HIR39117.1"/>
    </source>
</evidence>
<dbReference type="PANTHER" id="PTHR37299">
    <property type="entry name" value="TRANSCRIPTIONAL REGULATOR-RELATED"/>
    <property type="match status" value="1"/>
</dbReference>
<dbReference type="SMART" id="SM00850">
    <property type="entry name" value="LytTR"/>
    <property type="match status" value="1"/>
</dbReference>
<dbReference type="SMART" id="SM00448">
    <property type="entry name" value="REC"/>
    <property type="match status" value="1"/>
</dbReference>
<dbReference type="Pfam" id="PF04397">
    <property type="entry name" value="LytTR"/>
    <property type="match status" value="1"/>
</dbReference>
<evidence type="ECO:0000256" key="1">
    <source>
        <dbReference type="ARBA" id="ARBA00018672"/>
    </source>
</evidence>
<evidence type="ECO:0000256" key="2">
    <source>
        <dbReference type="ARBA" id="ARBA00024867"/>
    </source>
</evidence>
<organism evidence="6 7">
    <name type="scientific">Candidatus Coproplasma stercoripullorum</name>
    <dbReference type="NCBI Taxonomy" id="2840751"/>
    <lineage>
        <taxon>Bacteria</taxon>
        <taxon>Bacillati</taxon>
        <taxon>Bacillota</taxon>
        <taxon>Clostridia</taxon>
        <taxon>Eubacteriales</taxon>
        <taxon>Candidatus Coproplasma</taxon>
    </lineage>
</organism>
<dbReference type="Pfam" id="PF00072">
    <property type="entry name" value="Response_reg"/>
    <property type="match status" value="1"/>
</dbReference>
<proteinExistence type="predicted"/>
<dbReference type="PROSITE" id="PS50930">
    <property type="entry name" value="HTH_LYTTR"/>
    <property type="match status" value="1"/>
</dbReference>
<dbReference type="Gene3D" id="2.40.50.1020">
    <property type="entry name" value="LytTr DNA-binding domain"/>
    <property type="match status" value="1"/>
</dbReference>
<feature type="modified residue" description="4-aspartylphosphate" evidence="3">
    <location>
        <position position="57"/>
    </location>
</feature>
<dbReference type="SUPFAM" id="SSF52172">
    <property type="entry name" value="CheY-like"/>
    <property type="match status" value="1"/>
</dbReference>
<feature type="domain" description="Response regulatory" evidence="4">
    <location>
        <begin position="3"/>
        <end position="120"/>
    </location>
</feature>
<comment type="caution">
    <text evidence="6">The sequence shown here is derived from an EMBL/GenBank/DDBJ whole genome shotgun (WGS) entry which is preliminary data.</text>
</comment>
<feature type="domain" description="HTH LytTR-type" evidence="5">
    <location>
        <begin position="131"/>
        <end position="202"/>
    </location>
</feature>
<evidence type="ECO:0000259" key="5">
    <source>
        <dbReference type="PROSITE" id="PS50930"/>
    </source>
</evidence>
<reference evidence="6" key="2">
    <citation type="journal article" date="2021" name="PeerJ">
        <title>Extensive microbial diversity within the chicken gut microbiome revealed by metagenomics and culture.</title>
        <authorList>
            <person name="Gilroy R."/>
            <person name="Ravi A."/>
            <person name="Getino M."/>
            <person name="Pursley I."/>
            <person name="Horton D.L."/>
            <person name="Alikhan N.F."/>
            <person name="Baker D."/>
            <person name="Gharbi K."/>
            <person name="Hall N."/>
            <person name="Watson M."/>
            <person name="Adriaenssens E.M."/>
            <person name="Foster-Nyarko E."/>
            <person name="Jarju S."/>
            <person name="Secka A."/>
            <person name="Antonio M."/>
            <person name="Oren A."/>
            <person name="Chaudhuri R.R."/>
            <person name="La Ragione R."/>
            <person name="Hildebrand F."/>
            <person name="Pallen M.J."/>
        </authorList>
    </citation>
    <scope>NUCLEOTIDE SEQUENCE</scope>
    <source>
        <strain evidence="6">ChiW25-3613</strain>
    </source>
</reference>
<keyword evidence="3" id="KW-0597">Phosphoprotein</keyword>
<dbReference type="Gene3D" id="3.40.50.2300">
    <property type="match status" value="1"/>
</dbReference>
<sequence length="235" mass="27367">MINVAIVDDNSKDISRLQECLKLYGEEKGINFSIKTFSNGVDFLTRFRPEYDIVFLDVDMPDMNGFRTAEKLREMDTDVVLVFVTNLAQYAIEGYKYDAIDYVVKPLKYYPFAMKMKKVVQRCSDRRENAIFVATATGQARLPVQDIYYIEINLHEIIYHTDHGEYYARGTLKKVEEQLPKSEFCRCNSCYIVNLRHVNNVDGNTVAVGNFKLALSRPKKKLFVDALRAFYEMRR</sequence>
<name>A0A9D1AFB6_9FIRM</name>
<comment type="function">
    <text evidence="2">May play the central regulatory role in sporulation. It may be an element of the effector pathway responsible for the activation of sporulation genes in response to nutritional stress. Spo0A may act in concert with spo0H (a sigma factor) to control the expression of some genes that are critical to the sporulation process.</text>
</comment>
<dbReference type="GO" id="GO:0000156">
    <property type="term" value="F:phosphorelay response regulator activity"/>
    <property type="evidence" value="ECO:0007669"/>
    <property type="project" value="InterPro"/>
</dbReference>
<dbReference type="InterPro" id="IPR046947">
    <property type="entry name" value="LytR-like"/>
</dbReference>
<accession>A0A9D1AFB6</accession>
<dbReference type="GO" id="GO:0003677">
    <property type="term" value="F:DNA binding"/>
    <property type="evidence" value="ECO:0007669"/>
    <property type="project" value="InterPro"/>
</dbReference>
<dbReference type="InterPro" id="IPR011006">
    <property type="entry name" value="CheY-like_superfamily"/>
</dbReference>
<reference evidence="6" key="1">
    <citation type="submission" date="2020-10" db="EMBL/GenBank/DDBJ databases">
        <authorList>
            <person name="Gilroy R."/>
        </authorList>
    </citation>
    <scope>NUCLEOTIDE SEQUENCE</scope>
    <source>
        <strain evidence="6">ChiW25-3613</strain>
    </source>
</reference>
<dbReference type="PANTHER" id="PTHR37299:SF1">
    <property type="entry name" value="STAGE 0 SPORULATION PROTEIN A HOMOLOG"/>
    <property type="match status" value="1"/>
</dbReference>
<protein>
    <recommendedName>
        <fullName evidence="1">Stage 0 sporulation protein A homolog</fullName>
    </recommendedName>
</protein>
<dbReference type="PROSITE" id="PS50110">
    <property type="entry name" value="RESPONSE_REGULATORY"/>
    <property type="match status" value="1"/>
</dbReference>
<dbReference type="CDD" id="cd00156">
    <property type="entry name" value="REC"/>
    <property type="match status" value="1"/>
</dbReference>